<evidence type="ECO:0008006" key="5">
    <source>
        <dbReference type="Google" id="ProtNLM"/>
    </source>
</evidence>
<feature type="transmembrane region" description="Helical" evidence="2">
    <location>
        <begin position="180"/>
        <end position="200"/>
    </location>
</feature>
<sequence length="461" mass="48018">MGLNLLRGSTRRGLPRVVLGACAALCLGLVAGAVWRPDTFVGNPLYGYLALLLLSIGLYGSTHDIDLSEARGSLRVVLVAVTAGVVLKAALIGAVMVLAFHRTEYLVLGIAVAQIDPLSVAAMQDDERVSPRAKAILSIWASFDDPMTVLLTVYVSALAIRLGADGDSTGSLGADTADVFGNLLLNLLLFAAVLAVWTLIRLGWLLRRRRVRTAGAGPAPAAPRSFDVWALLLVAALVAVAASTTLVLAVALAGLVVHVGRFAPVLDGAVMLAFLAASALLGAVLSGRVDLYQGMLLGASAFAAQFLVTLLIGRLLVRPRLSRADRAHLGLGQQNGITAILLALSLESTFRGTVAVVGPAIVTVNLLHYAFRWARAGTWSWAALRHRLPVRTRHAPAARPLHATTARTRQATAARTRHAAAAPPRGRGAPPPPRTGPAPKASGPDPGSAGMSTPSPERGSP</sequence>
<name>A0A2U9PAS8_STRAS</name>
<organism evidence="3 4">
    <name type="scientific">Streptomyces actuosus</name>
    <dbReference type="NCBI Taxonomy" id="1885"/>
    <lineage>
        <taxon>Bacteria</taxon>
        <taxon>Bacillati</taxon>
        <taxon>Actinomycetota</taxon>
        <taxon>Actinomycetes</taxon>
        <taxon>Kitasatosporales</taxon>
        <taxon>Streptomycetaceae</taxon>
        <taxon>Streptomyces</taxon>
    </lineage>
</organism>
<dbReference type="OrthoDB" id="517234at2"/>
<feature type="transmembrane region" description="Helical" evidence="2">
    <location>
        <begin position="262"/>
        <end position="284"/>
    </location>
</feature>
<feature type="transmembrane region" description="Helical" evidence="2">
    <location>
        <begin position="228"/>
        <end position="256"/>
    </location>
</feature>
<gene>
    <name evidence="3" type="ORF">DMT42_34485</name>
</gene>
<evidence type="ECO:0000256" key="1">
    <source>
        <dbReference type="SAM" id="MobiDB-lite"/>
    </source>
</evidence>
<reference evidence="3 4" key="1">
    <citation type="submission" date="2018-06" db="EMBL/GenBank/DDBJ databases">
        <title>The complete genome sequence of a nosiheptide producer Streptomyces actuosus ATCC 25421: deducing the ability of producing a new class III lantibiotics.</title>
        <authorList>
            <person name="Liu W."/>
            <person name="Sun F."/>
            <person name="Hu Y."/>
        </authorList>
    </citation>
    <scope>NUCLEOTIDE SEQUENCE [LARGE SCALE GENOMIC DNA]</scope>
    <source>
        <strain evidence="3 4">ATCC 25421</strain>
    </source>
</reference>
<feature type="transmembrane region" description="Helical" evidence="2">
    <location>
        <begin position="296"/>
        <end position="317"/>
    </location>
</feature>
<feature type="transmembrane region" description="Helical" evidence="2">
    <location>
        <begin position="350"/>
        <end position="371"/>
    </location>
</feature>
<evidence type="ECO:0000256" key="2">
    <source>
        <dbReference type="SAM" id="Phobius"/>
    </source>
</evidence>
<proteinExistence type="predicted"/>
<feature type="transmembrane region" description="Helical" evidence="2">
    <location>
        <begin position="42"/>
        <end position="62"/>
    </location>
</feature>
<dbReference type="Proteomes" id="UP000247634">
    <property type="component" value="Chromosome"/>
</dbReference>
<keyword evidence="4" id="KW-1185">Reference proteome</keyword>
<dbReference type="EMBL" id="CP029788">
    <property type="protein sequence ID" value="AWT46870.1"/>
    <property type="molecule type" value="Genomic_DNA"/>
</dbReference>
<evidence type="ECO:0000313" key="4">
    <source>
        <dbReference type="Proteomes" id="UP000247634"/>
    </source>
</evidence>
<evidence type="ECO:0000313" key="3">
    <source>
        <dbReference type="EMBL" id="AWT46870.1"/>
    </source>
</evidence>
<keyword evidence="2" id="KW-0472">Membrane</keyword>
<feature type="compositionally biased region" description="Low complexity" evidence="1">
    <location>
        <begin position="403"/>
        <end position="428"/>
    </location>
</feature>
<keyword evidence="2" id="KW-1133">Transmembrane helix</keyword>
<keyword evidence="2" id="KW-0812">Transmembrane</keyword>
<dbReference type="AlphaFoldDB" id="A0A2U9PAS8"/>
<accession>A0A2U9PAS8</accession>
<protein>
    <recommendedName>
        <fullName evidence="5">Cation/H+ exchanger domain-containing protein</fullName>
    </recommendedName>
</protein>
<dbReference type="KEGG" id="sact:DMT42_34485"/>
<feature type="region of interest" description="Disordered" evidence="1">
    <location>
        <begin position="395"/>
        <end position="461"/>
    </location>
</feature>
<dbReference type="RefSeq" id="WP_110634368.1">
    <property type="nucleotide sequence ID" value="NZ_CP029788.1"/>
</dbReference>
<feature type="transmembrane region" description="Helical" evidence="2">
    <location>
        <begin position="74"/>
        <end position="99"/>
    </location>
</feature>